<accession>A0A2A3EGX9</accession>
<organism evidence="9 10">
    <name type="scientific">Apis cerana cerana</name>
    <name type="common">Oriental honeybee</name>
    <dbReference type="NCBI Taxonomy" id="94128"/>
    <lineage>
        <taxon>Eukaryota</taxon>
        <taxon>Metazoa</taxon>
        <taxon>Ecdysozoa</taxon>
        <taxon>Arthropoda</taxon>
        <taxon>Hexapoda</taxon>
        <taxon>Insecta</taxon>
        <taxon>Pterygota</taxon>
        <taxon>Neoptera</taxon>
        <taxon>Endopterygota</taxon>
        <taxon>Hymenoptera</taxon>
        <taxon>Apocrita</taxon>
        <taxon>Aculeata</taxon>
        <taxon>Apoidea</taxon>
        <taxon>Anthophila</taxon>
        <taxon>Apidae</taxon>
        <taxon>Apis</taxon>
    </lineage>
</organism>
<feature type="repeat" description="CSPG" evidence="5">
    <location>
        <begin position="1005"/>
        <end position="1098"/>
    </location>
</feature>
<keyword evidence="3" id="KW-0325">Glycoprotein</keyword>
<keyword evidence="7" id="KW-0812">Transmembrane</keyword>
<evidence type="ECO:0000256" key="4">
    <source>
        <dbReference type="PROSITE-ProRule" id="PRU00122"/>
    </source>
</evidence>
<dbReference type="OrthoDB" id="430044at2759"/>
<dbReference type="STRING" id="94128.A0A2A3EGX9"/>
<proteinExistence type="predicted"/>
<name>A0A2A3EGX9_APICC</name>
<dbReference type="InterPro" id="IPR001791">
    <property type="entry name" value="Laminin_G"/>
</dbReference>
<feature type="repeat" description="CSPG" evidence="5">
    <location>
        <begin position="1573"/>
        <end position="1663"/>
    </location>
</feature>
<feature type="transmembrane region" description="Helical" evidence="7">
    <location>
        <begin position="2279"/>
        <end position="2300"/>
    </location>
</feature>
<evidence type="ECO:0000313" key="9">
    <source>
        <dbReference type="EMBL" id="PBC31025.1"/>
    </source>
</evidence>
<feature type="repeat" description="CSPG" evidence="5">
    <location>
        <begin position="1230"/>
        <end position="1319"/>
    </location>
</feature>
<comment type="caution">
    <text evidence="4">Lacks conserved residue(s) required for the propagation of feature annotation.</text>
</comment>
<feature type="repeat" description="CSPG" evidence="5">
    <location>
        <begin position="1122"/>
        <end position="1214"/>
    </location>
</feature>
<keyword evidence="10" id="KW-1185">Reference proteome</keyword>
<evidence type="ECO:0000256" key="3">
    <source>
        <dbReference type="ARBA" id="ARBA00023180"/>
    </source>
</evidence>
<feature type="repeat" description="CSPG" evidence="5">
    <location>
        <begin position="1904"/>
        <end position="2002"/>
    </location>
</feature>
<feature type="domain" description="Laminin G" evidence="8">
    <location>
        <begin position="276"/>
        <end position="461"/>
    </location>
</feature>
<feature type="repeat" description="CSPG" evidence="5">
    <location>
        <begin position="774"/>
        <end position="869"/>
    </location>
</feature>
<gene>
    <name evidence="9" type="ORF">APICC_06930</name>
</gene>
<feature type="repeat" description="CSPG" evidence="5">
    <location>
        <begin position="663"/>
        <end position="755"/>
    </location>
</feature>
<dbReference type="Pfam" id="PF00054">
    <property type="entry name" value="Laminin_G_1"/>
    <property type="match status" value="1"/>
</dbReference>
<evidence type="ECO:0000256" key="6">
    <source>
        <dbReference type="SAM" id="MobiDB-lite"/>
    </source>
</evidence>
<dbReference type="PANTHER" id="PTHR45739:SF12">
    <property type="entry name" value="CHONDROITIN SULFATE PROTEOGLYCAN 4-LIKE ISOFORM X2"/>
    <property type="match status" value="1"/>
</dbReference>
<dbReference type="Pfam" id="PF16184">
    <property type="entry name" value="Cadherin_3"/>
    <property type="match status" value="10"/>
</dbReference>
<keyword evidence="7" id="KW-1133">Transmembrane helix</keyword>
<dbReference type="CDD" id="cd00110">
    <property type="entry name" value="LamG"/>
    <property type="match status" value="2"/>
</dbReference>
<evidence type="ECO:0000256" key="2">
    <source>
        <dbReference type="ARBA" id="ARBA00022737"/>
    </source>
</evidence>
<feature type="compositionally biased region" description="Gly residues" evidence="6">
    <location>
        <begin position="55"/>
        <end position="68"/>
    </location>
</feature>
<dbReference type="Proteomes" id="UP000242457">
    <property type="component" value="Unassembled WGS sequence"/>
</dbReference>
<dbReference type="GO" id="GO:0009653">
    <property type="term" value="P:anatomical structure morphogenesis"/>
    <property type="evidence" value="ECO:0007669"/>
    <property type="project" value="TreeGrafter"/>
</dbReference>
<dbReference type="InterPro" id="IPR039005">
    <property type="entry name" value="CSPG_rpt"/>
</dbReference>
<protein>
    <submittedName>
        <fullName evidence="9">Chondroitin sulfate proteoglycan</fullName>
    </submittedName>
</protein>
<dbReference type="PROSITE" id="PS51854">
    <property type="entry name" value="CSPG"/>
    <property type="match status" value="7"/>
</dbReference>
<dbReference type="PANTHER" id="PTHR45739">
    <property type="entry name" value="MATRIX PROTEIN, PUTATIVE-RELATED"/>
    <property type="match status" value="1"/>
</dbReference>
<evidence type="ECO:0000256" key="1">
    <source>
        <dbReference type="ARBA" id="ARBA00022729"/>
    </source>
</evidence>
<dbReference type="PROSITE" id="PS50025">
    <property type="entry name" value="LAM_G_DOMAIN"/>
    <property type="match status" value="2"/>
</dbReference>
<keyword evidence="7" id="KW-0472">Membrane</keyword>
<dbReference type="Pfam" id="PF02210">
    <property type="entry name" value="Laminin_G_2"/>
    <property type="match status" value="1"/>
</dbReference>
<keyword evidence="2" id="KW-0677">Repeat</keyword>
<dbReference type="SUPFAM" id="SSF49899">
    <property type="entry name" value="Concanavalin A-like lectins/glucanases"/>
    <property type="match status" value="2"/>
</dbReference>
<evidence type="ECO:0000256" key="5">
    <source>
        <dbReference type="PROSITE-ProRule" id="PRU01201"/>
    </source>
</evidence>
<keyword evidence="1" id="KW-0732">Signal</keyword>
<dbReference type="SMART" id="SM00282">
    <property type="entry name" value="LamG"/>
    <property type="match status" value="2"/>
</dbReference>
<dbReference type="InterPro" id="IPR051561">
    <property type="entry name" value="FRAS1_ECM"/>
</dbReference>
<feature type="region of interest" description="Disordered" evidence="6">
    <location>
        <begin position="39"/>
        <end position="78"/>
    </location>
</feature>
<dbReference type="EMBL" id="KZ288252">
    <property type="protein sequence ID" value="PBC31025.1"/>
    <property type="molecule type" value="Genomic_DNA"/>
</dbReference>
<evidence type="ECO:0000256" key="7">
    <source>
        <dbReference type="SAM" id="Phobius"/>
    </source>
</evidence>
<evidence type="ECO:0000313" key="10">
    <source>
        <dbReference type="Proteomes" id="UP000242457"/>
    </source>
</evidence>
<dbReference type="InterPro" id="IPR013320">
    <property type="entry name" value="ConA-like_dom_sf"/>
</dbReference>
<evidence type="ECO:0000259" key="8">
    <source>
        <dbReference type="PROSITE" id="PS50025"/>
    </source>
</evidence>
<dbReference type="Gene3D" id="2.60.120.200">
    <property type="match status" value="2"/>
</dbReference>
<feature type="domain" description="Laminin G" evidence="8">
    <location>
        <begin position="103"/>
        <end position="275"/>
    </location>
</feature>
<sequence>MDDLFIKKEILKVSSIPICPVVRFAAATTTTITTTTITTTTTTTTTTPPPPLSLGSGGDDSGGGGGGDNDTRDASGSDGLNFSRVLRFAYVSHYTGPRLSRQPVSFYGASYIHLPVQEAKGATDISFRFRTHLADAMLLLAVGRTDYCLIKLETGKLKVHINLGAGESEMSSARGLTLNDLSWHEVNLTRREANITLQIDVIHTTKSLLPGRFFELNIHYGVFIGGQGDFNELFLGHTDYLRGCMADIIYNGARVIEYAKSRKGQSEATAVTWSCSPEFDATRSTEVSFVEDGAFTAIPRPIPRSGSKWEFELKTGEESGLLLYNTGQSSYADYLGIELFEGKIRLLMNKGNGPTELIHGTPVADGKWHRVAVDFNPSGIGITVDRQEKTISLPSGGNRYLDLADTLYIGGTELNKRAKAFGKGLKSGDVSYKGCLRNMMLDNKELGLPDVKISQGIVVGCVWGFPCIEADPCVSGGVCSQLGVSSFKCDCDQLSCINPNRAEDYEIYSKANLPVNLEILSSSPLLVCEGGHVLVTSDNIAMVLDIAKYGVEEDGVIFTLITPPTYGTLTLDLLTTRTEHSFTLRDIDRDKKHYSTRAASSRYYDQISWQIQYMHDGSETTEDSMILEVTLVAGAGYALPGYLQGRLRFPLHVNVTPVNDPPLLEILTAKVLRLAQGTRKILTKELIWAIDADTPSDMLVYTVLRTDADAGYVERVTYPSRPIDTFTQAELMQGLIAYVHRGNAKPNAKLDLQVSDGIENSEPASLRVAAHPLEIKLMHNTGLVVVHRSYSYLTPANLSFTTNSDDNTIDIRYDIVSKSQFGTIQKLKDVSSSWINVDHFTSRDIELHTIRYLHNEGSPNQDEFKFQASVREVRAQHTYDFRITFIDLELKEAKRIPINFTNVAEAIVTGQNLRYQTNPLITAVNKIVFTVTMGPRYGNLFLSSRKLEVGDTFTQEDIDSGKLKYRLFKRAYSTILDEFGFKVSAPQCIDLHSAFKFRHYLSKNVKPLDSVETLRVDEGSRVPLRIVRTNPKDYGVTSLIYNLTIVPHHGWLTVTNNSKSHSRNNTSYFTSEELSSQKVYYVHDDSETREDSFQFVAIASDLVDFMYVGMFRVEVTMKNDNAPERVVHRVFHVVSKGERLLTNKDLAYTDKDIDTKPNELMYTRRDTQRNGIYRITNPTSQIHEFSQQDIDDGQILFKHQGEDHGKFEFGVTDGYFYTAGVLEIQASPPYVRLRESNGSVVQFNRSVALRPNELDVETNVYTTDKDIKYAILEKPKHGVLLKHGRETSAFNKENLRYGIVLYKHLGGSLTRDDFKFKVSTKGAEAEGMFLIKIYPESYWQALIVQNNKTVFVEEATSILLNRKSLEIMHPKIPESEIIYFLKEWPQNGYLELQIHDEHSDETREDYIGNAVKSFDQSMINEGRVFYVQSVMNQTNDKFVVDVTNGITWLRDLNVNFVIVPEKLYVEAKGIVVVEGKSTILDETNFSILTPYYSNKVTNFRIEEKPKHGTILESTKNSETKKSSFKHLNGGIIVYKHNGDEFPRDSFKMVLIAGDKTSEPFDVWVTVQPVNDEVPVLVNRTKLTVWQGGSITLTPDNLAAVDNDTTARDITFNVSGVRNGLISLKSSPEVDIYNFTQEQIDRSRVMFTHTNGSDAEFNFVLYDGVHATESYTILVTTKPIRLNIEQNVALNVFPLTRKMISSKLLLTKCSDETREIKYTVRNGPHLGKIIMETSEGAWLNVERFTQTDVNNSKVFYEHTKQFMDLTANDSFTFDVFQVDISVSSGGLDRYISIKNVRVEEGGSAQVVMNISGIVSFLQTHAGIENPVVLSRLVNQPSHGHVMILPDLNVTTFSQPQIEGGKIAYYHDHSDTLEDRINFSLYLTPGHILLCNTSIPVTIEPVNDEPFKLITNAPSITVVQNQNQTITRENLLTTDPDTPPEEIVYDVISKPTFGRLLLLPFNDNISEVRQVNKFTQHDVDSNRLVYEHNGPLQAASFYFRVWDGRFNPVYTVFNVYVLPIKLNVTVLGPVNLQQGSNVALISESTVKLDTNARQDLVIYDITTTPKYGVLYVRDGAAASFKQTDLLSKSVMFMQTDMTVSNDSLELTARLSGFEQKRIRIDIKVVPLMIINPMIALAGEKTRITLQYMDATPLAKLTSSNPIYTIIKKPKFGKIKRIIRSSFSSGEKRGTREKEVSKFSHQEVMSGVIYMVCKKIPTMEYDGVIDSFAFILAASIFQPAVGEFDFRVKLDMDEYNITLGGPMDPVGHEGEMAIAPNMSNDYLLILGMLLGVFLLGVVVIITIRCRQNKYKHAEEEKPEPTPAVGVMPLPRPPDHLMPVTPHVKRYANDHNSVTASTPLPVLPTMTSTLPQCKVIPLSPLESITGSEMDVSAKYPYGVADGDEWSSFDTSDLPCQSSTAQRTNNPLLRRNQYWV</sequence>
<reference evidence="9 10" key="1">
    <citation type="submission" date="2014-07" db="EMBL/GenBank/DDBJ databases">
        <title>Genomic and transcriptomic analysis on Apis cerana provide comprehensive insights into honey bee biology.</title>
        <authorList>
            <person name="Diao Q."/>
            <person name="Sun L."/>
            <person name="Zheng H."/>
            <person name="Zheng H."/>
            <person name="Xu S."/>
            <person name="Wang S."/>
            <person name="Zeng Z."/>
            <person name="Hu F."/>
            <person name="Su S."/>
            <person name="Wu J."/>
        </authorList>
    </citation>
    <scope>NUCLEOTIDE SEQUENCE [LARGE SCALE GENOMIC DNA]</scope>
    <source>
        <tissue evidence="9">Pupae without intestine</tissue>
    </source>
</reference>